<evidence type="ECO:0000313" key="2">
    <source>
        <dbReference type="EMBL" id="KAF3608605.1"/>
    </source>
</evidence>
<gene>
    <name evidence="2" type="ORF">DY000_02051371</name>
</gene>
<name>A0ABQ7EZR6_BRACR</name>
<accession>A0ABQ7EZR6</accession>
<dbReference type="InterPro" id="IPR004332">
    <property type="entry name" value="Transposase_MuDR"/>
</dbReference>
<reference evidence="2 3" key="1">
    <citation type="journal article" date="2020" name="BMC Genomics">
        <title>Intraspecific diversification of the crop wild relative Brassica cretica Lam. using demographic model selection.</title>
        <authorList>
            <person name="Kioukis A."/>
            <person name="Michalopoulou V.A."/>
            <person name="Briers L."/>
            <person name="Pirintsos S."/>
            <person name="Studholme D.J."/>
            <person name="Pavlidis P."/>
            <person name="Sarris P.F."/>
        </authorList>
    </citation>
    <scope>NUCLEOTIDE SEQUENCE [LARGE SCALE GENOMIC DNA]</scope>
    <source>
        <strain evidence="3">cv. PFS-1207/04</strain>
    </source>
</reference>
<comment type="caution">
    <text evidence="2">The sequence shown here is derived from an EMBL/GenBank/DDBJ whole genome shotgun (WGS) entry which is preliminary data.</text>
</comment>
<dbReference type="EMBL" id="QGKV02000297">
    <property type="protein sequence ID" value="KAF3608605.1"/>
    <property type="molecule type" value="Genomic_DNA"/>
</dbReference>
<organism evidence="2 3">
    <name type="scientific">Brassica cretica</name>
    <name type="common">Mustard</name>
    <dbReference type="NCBI Taxonomy" id="69181"/>
    <lineage>
        <taxon>Eukaryota</taxon>
        <taxon>Viridiplantae</taxon>
        <taxon>Streptophyta</taxon>
        <taxon>Embryophyta</taxon>
        <taxon>Tracheophyta</taxon>
        <taxon>Spermatophyta</taxon>
        <taxon>Magnoliopsida</taxon>
        <taxon>eudicotyledons</taxon>
        <taxon>Gunneridae</taxon>
        <taxon>Pentapetalae</taxon>
        <taxon>rosids</taxon>
        <taxon>malvids</taxon>
        <taxon>Brassicales</taxon>
        <taxon>Brassicaceae</taxon>
        <taxon>Brassiceae</taxon>
        <taxon>Brassica</taxon>
    </lineage>
</organism>
<evidence type="ECO:0000259" key="1">
    <source>
        <dbReference type="Pfam" id="PF03108"/>
    </source>
</evidence>
<feature type="domain" description="Transposase MuDR plant" evidence="1">
    <location>
        <begin position="68"/>
        <end position="90"/>
    </location>
</feature>
<dbReference type="Pfam" id="PF03108">
    <property type="entry name" value="DBD_Tnp_Mut"/>
    <property type="match status" value="1"/>
</dbReference>
<keyword evidence="3" id="KW-1185">Reference proteome</keyword>
<proteinExistence type="predicted"/>
<sequence length="98" mass="10808">MIDDIAGPEDLPLSAPPIVTIEQQVVNRPEDTQIVITTPPDIMSAILEAPNPKGDILTKARTQQWQNTITGVGQRFKNVSEFREALRKYASSSGGYDR</sequence>
<protein>
    <recommendedName>
        <fullName evidence="1">Transposase MuDR plant domain-containing protein</fullName>
    </recommendedName>
</protein>
<evidence type="ECO:0000313" key="3">
    <source>
        <dbReference type="Proteomes" id="UP000266723"/>
    </source>
</evidence>
<dbReference type="Proteomes" id="UP000266723">
    <property type="component" value="Unassembled WGS sequence"/>
</dbReference>